<feature type="transmembrane region" description="Helical" evidence="1">
    <location>
        <begin position="36"/>
        <end position="61"/>
    </location>
</feature>
<dbReference type="RefSeq" id="WP_190545364.1">
    <property type="nucleotide sequence ID" value="NZ_CAWPNO010000035.1"/>
</dbReference>
<comment type="caution">
    <text evidence="2">The sequence shown here is derived from an EMBL/GenBank/DDBJ whole genome shotgun (WGS) entry which is preliminary data.</text>
</comment>
<protein>
    <submittedName>
        <fullName evidence="2">Uncharacterized protein</fullName>
    </submittedName>
</protein>
<keyword evidence="3" id="KW-1185">Reference proteome</keyword>
<sequence length="198" mass="22406">MTAISITPSKLLLFYAIFTCALTLVLSIYPGVINGLLGFIAIAFLWLILLAACAIAGIKLWLRRKEPSLKSEFQRLTVTFLIIIVSYSLLKFYVPRRIGFFFSRPAFVQWLAKNPSKTNQPRLIEAKLGIYQVDEYASSSNGGNYFRVYSHGDGLGPDTVSYGFAYQPNSQTSPFGAANYHIYPLGDRWYWFQASNDW</sequence>
<keyword evidence="1" id="KW-0472">Membrane</keyword>
<keyword evidence="1" id="KW-1133">Transmembrane helix</keyword>
<accession>A0ABR8AAR4</accession>
<feature type="transmembrane region" description="Helical" evidence="1">
    <location>
        <begin position="73"/>
        <end position="94"/>
    </location>
</feature>
<reference evidence="2 3" key="1">
    <citation type="journal article" date="2020" name="ISME J.">
        <title>Comparative genomics reveals insights into cyanobacterial evolution and habitat adaptation.</title>
        <authorList>
            <person name="Chen M.Y."/>
            <person name="Teng W.K."/>
            <person name="Zhao L."/>
            <person name="Hu C.X."/>
            <person name="Zhou Y.K."/>
            <person name="Han B.P."/>
            <person name="Song L.R."/>
            <person name="Shu W.S."/>
        </authorList>
    </citation>
    <scope>NUCLEOTIDE SEQUENCE [LARGE SCALE GENOMIC DNA]</scope>
    <source>
        <strain evidence="2 3">FACHB-288</strain>
    </source>
</reference>
<keyword evidence="1" id="KW-0812">Transmembrane</keyword>
<dbReference type="Proteomes" id="UP000658514">
    <property type="component" value="Unassembled WGS sequence"/>
</dbReference>
<evidence type="ECO:0000313" key="2">
    <source>
        <dbReference type="EMBL" id="MBD2195862.1"/>
    </source>
</evidence>
<feature type="transmembrane region" description="Helical" evidence="1">
    <location>
        <begin position="12"/>
        <end position="30"/>
    </location>
</feature>
<proteinExistence type="predicted"/>
<dbReference type="EMBL" id="JACJQH010000013">
    <property type="protein sequence ID" value="MBD2195862.1"/>
    <property type="molecule type" value="Genomic_DNA"/>
</dbReference>
<evidence type="ECO:0000256" key="1">
    <source>
        <dbReference type="SAM" id="Phobius"/>
    </source>
</evidence>
<name>A0ABR8AAR4_9CYAN</name>
<organism evidence="2 3">
    <name type="scientific">Calothrix parietina FACHB-288</name>
    <dbReference type="NCBI Taxonomy" id="2692896"/>
    <lineage>
        <taxon>Bacteria</taxon>
        <taxon>Bacillati</taxon>
        <taxon>Cyanobacteriota</taxon>
        <taxon>Cyanophyceae</taxon>
        <taxon>Nostocales</taxon>
        <taxon>Calotrichaceae</taxon>
        <taxon>Calothrix</taxon>
    </lineage>
</organism>
<gene>
    <name evidence="2" type="ORF">H6G24_10210</name>
</gene>
<evidence type="ECO:0000313" key="3">
    <source>
        <dbReference type="Proteomes" id="UP000658514"/>
    </source>
</evidence>